<dbReference type="GO" id="GO:0005829">
    <property type="term" value="C:cytosol"/>
    <property type="evidence" value="ECO:0007669"/>
    <property type="project" value="TreeGrafter"/>
</dbReference>
<dbReference type="SUPFAM" id="SSF55298">
    <property type="entry name" value="YjgF-like"/>
    <property type="match status" value="1"/>
</dbReference>
<dbReference type="AlphaFoldDB" id="A0A1H9L050"/>
<organism evidence="1 2">
    <name type="scientific">Microlunatus flavus</name>
    <dbReference type="NCBI Taxonomy" id="1036181"/>
    <lineage>
        <taxon>Bacteria</taxon>
        <taxon>Bacillati</taxon>
        <taxon>Actinomycetota</taxon>
        <taxon>Actinomycetes</taxon>
        <taxon>Propionibacteriales</taxon>
        <taxon>Propionibacteriaceae</taxon>
        <taxon>Microlunatus</taxon>
    </lineage>
</organism>
<evidence type="ECO:0000313" key="1">
    <source>
        <dbReference type="EMBL" id="SER04871.1"/>
    </source>
</evidence>
<evidence type="ECO:0000313" key="2">
    <source>
        <dbReference type="Proteomes" id="UP000198504"/>
    </source>
</evidence>
<proteinExistence type="predicted"/>
<dbReference type="CDD" id="cd00448">
    <property type="entry name" value="YjgF_YER057c_UK114_family"/>
    <property type="match status" value="1"/>
</dbReference>
<protein>
    <submittedName>
        <fullName evidence="1">2-iminobutanoate/2-iminopropanoate deaminase</fullName>
    </submittedName>
</protein>
<dbReference type="EMBL" id="FOFA01000008">
    <property type="protein sequence ID" value="SER04871.1"/>
    <property type="molecule type" value="Genomic_DNA"/>
</dbReference>
<dbReference type="Gene3D" id="3.30.1330.40">
    <property type="entry name" value="RutC-like"/>
    <property type="match status" value="1"/>
</dbReference>
<gene>
    <name evidence="1" type="ORF">SAMN05421756_10897</name>
</gene>
<dbReference type="PANTHER" id="PTHR11803">
    <property type="entry name" value="2-IMINOBUTANOATE/2-IMINOPROPANOATE DEAMINASE RIDA"/>
    <property type="match status" value="1"/>
</dbReference>
<dbReference type="GO" id="GO:0019239">
    <property type="term" value="F:deaminase activity"/>
    <property type="evidence" value="ECO:0007669"/>
    <property type="project" value="TreeGrafter"/>
</dbReference>
<dbReference type="STRING" id="1036181.SAMN05421756_10897"/>
<dbReference type="OrthoDB" id="3212792at2"/>
<sequence length="125" mass="13095">MRETFVVPGAPPPAGHYSHAVRVGDVVYVSGQVPRDSTGAYTPADVATETRLTLGNLATVAAAAGASLADAVKVTVYLADLAYTPEFNRAYAEFFPTAPPVRTLVAAGLRDVKVEVDAILHLDRG</sequence>
<dbReference type="InterPro" id="IPR035959">
    <property type="entry name" value="RutC-like_sf"/>
</dbReference>
<reference evidence="2" key="1">
    <citation type="submission" date="2016-10" db="EMBL/GenBank/DDBJ databases">
        <authorList>
            <person name="Varghese N."/>
            <person name="Submissions S."/>
        </authorList>
    </citation>
    <scope>NUCLEOTIDE SEQUENCE [LARGE SCALE GENOMIC DNA]</scope>
    <source>
        <strain evidence="2">CGMCC 4.6856</strain>
    </source>
</reference>
<dbReference type="Pfam" id="PF01042">
    <property type="entry name" value="Ribonuc_L-PSP"/>
    <property type="match status" value="1"/>
</dbReference>
<dbReference type="PANTHER" id="PTHR11803:SF39">
    <property type="entry name" value="2-IMINOBUTANOATE_2-IMINOPROPANOATE DEAMINASE"/>
    <property type="match status" value="1"/>
</dbReference>
<dbReference type="InterPro" id="IPR006175">
    <property type="entry name" value="YjgF/YER057c/UK114"/>
</dbReference>
<accession>A0A1H9L050</accession>
<dbReference type="RefSeq" id="WP_091183830.1">
    <property type="nucleotide sequence ID" value="NZ_FOFA01000008.1"/>
</dbReference>
<name>A0A1H9L050_9ACTN</name>
<dbReference type="Proteomes" id="UP000198504">
    <property type="component" value="Unassembled WGS sequence"/>
</dbReference>
<keyword evidence="2" id="KW-1185">Reference proteome</keyword>